<sequence>AGIGNIAAAASVLMRDSDTLPQDTAFYKIRYSTSLQESRQARIN</sequence>
<comment type="caution">
    <text evidence="1">The sequence shown here is derived from an EMBL/GenBank/DDBJ whole genome shotgun (WGS) entry which is preliminary data.</text>
</comment>
<name>A0A0F8WZW0_9ZZZZ</name>
<dbReference type="EMBL" id="LAZR01066189">
    <property type="protein sequence ID" value="KKK54065.1"/>
    <property type="molecule type" value="Genomic_DNA"/>
</dbReference>
<accession>A0A0F8WZW0</accession>
<proteinExistence type="predicted"/>
<evidence type="ECO:0000313" key="1">
    <source>
        <dbReference type="EMBL" id="KKK54065.1"/>
    </source>
</evidence>
<dbReference type="AlphaFoldDB" id="A0A0F8WZW0"/>
<protein>
    <submittedName>
        <fullName evidence="1">Uncharacterized protein</fullName>
    </submittedName>
</protein>
<reference evidence="1" key="1">
    <citation type="journal article" date="2015" name="Nature">
        <title>Complex archaea that bridge the gap between prokaryotes and eukaryotes.</title>
        <authorList>
            <person name="Spang A."/>
            <person name="Saw J.H."/>
            <person name="Jorgensen S.L."/>
            <person name="Zaremba-Niedzwiedzka K."/>
            <person name="Martijn J."/>
            <person name="Lind A.E."/>
            <person name="van Eijk R."/>
            <person name="Schleper C."/>
            <person name="Guy L."/>
            <person name="Ettema T.J."/>
        </authorList>
    </citation>
    <scope>NUCLEOTIDE SEQUENCE</scope>
</reference>
<feature type="non-terminal residue" evidence="1">
    <location>
        <position position="1"/>
    </location>
</feature>
<gene>
    <name evidence="1" type="ORF">LCGC14_3088480</name>
</gene>
<organism evidence="1">
    <name type="scientific">marine sediment metagenome</name>
    <dbReference type="NCBI Taxonomy" id="412755"/>
    <lineage>
        <taxon>unclassified sequences</taxon>
        <taxon>metagenomes</taxon>
        <taxon>ecological metagenomes</taxon>
    </lineage>
</organism>